<evidence type="ECO:0000256" key="1">
    <source>
        <dbReference type="SAM" id="MobiDB-lite"/>
    </source>
</evidence>
<dbReference type="AlphaFoldDB" id="A0A919FQL8"/>
<feature type="region of interest" description="Disordered" evidence="1">
    <location>
        <begin position="31"/>
        <end position="85"/>
    </location>
</feature>
<comment type="caution">
    <text evidence="2">The sequence shown here is derived from an EMBL/GenBank/DDBJ whole genome shotgun (WGS) entry which is preliminary data.</text>
</comment>
<name>A0A919FQL8_9ACTN</name>
<evidence type="ECO:0000313" key="3">
    <source>
        <dbReference type="Proteomes" id="UP000603708"/>
    </source>
</evidence>
<dbReference type="EMBL" id="BNCD01000001">
    <property type="protein sequence ID" value="GHH70652.1"/>
    <property type="molecule type" value="Genomic_DNA"/>
</dbReference>
<gene>
    <name evidence="2" type="ORF">GCM10018793_05020</name>
</gene>
<organism evidence="2 3">
    <name type="scientific">Streptomyces sulfonofaciens</name>
    <dbReference type="NCBI Taxonomy" id="68272"/>
    <lineage>
        <taxon>Bacteria</taxon>
        <taxon>Bacillati</taxon>
        <taxon>Actinomycetota</taxon>
        <taxon>Actinomycetes</taxon>
        <taxon>Kitasatosporales</taxon>
        <taxon>Streptomycetaceae</taxon>
        <taxon>Streptomyces</taxon>
    </lineage>
</organism>
<dbReference type="Pfam" id="PF04134">
    <property type="entry name" value="DCC1-like"/>
    <property type="match status" value="1"/>
</dbReference>
<dbReference type="GO" id="GO:0015035">
    <property type="term" value="F:protein-disulfide reductase activity"/>
    <property type="evidence" value="ECO:0007669"/>
    <property type="project" value="InterPro"/>
</dbReference>
<reference evidence="2" key="1">
    <citation type="journal article" date="2014" name="Int. J. Syst. Evol. Microbiol.">
        <title>Complete genome sequence of Corynebacterium casei LMG S-19264T (=DSM 44701T), isolated from a smear-ripened cheese.</title>
        <authorList>
            <consortium name="US DOE Joint Genome Institute (JGI-PGF)"/>
            <person name="Walter F."/>
            <person name="Albersmeier A."/>
            <person name="Kalinowski J."/>
            <person name="Ruckert C."/>
        </authorList>
    </citation>
    <scope>NUCLEOTIDE SEQUENCE</scope>
    <source>
        <strain evidence="2">JCM 5069</strain>
    </source>
</reference>
<dbReference type="Proteomes" id="UP000603708">
    <property type="component" value="Unassembled WGS sequence"/>
</dbReference>
<evidence type="ECO:0008006" key="4">
    <source>
        <dbReference type="Google" id="ProtNLM"/>
    </source>
</evidence>
<reference evidence="2" key="2">
    <citation type="submission" date="2020-09" db="EMBL/GenBank/DDBJ databases">
        <authorList>
            <person name="Sun Q."/>
            <person name="Ohkuma M."/>
        </authorList>
    </citation>
    <scope>NUCLEOTIDE SEQUENCE</scope>
    <source>
        <strain evidence="2">JCM 5069</strain>
    </source>
</reference>
<proteinExistence type="predicted"/>
<feature type="compositionally biased region" description="Low complexity" evidence="1">
    <location>
        <begin position="32"/>
        <end position="41"/>
    </location>
</feature>
<feature type="compositionally biased region" description="Basic and acidic residues" evidence="1">
    <location>
        <begin position="47"/>
        <end position="59"/>
    </location>
</feature>
<accession>A0A919FQL8</accession>
<keyword evidence="3" id="KW-1185">Reference proteome</keyword>
<evidence type="ECO:0000313" key="2">
    <source>
        <dbReference type="EMBL" id="GHH70652.1"/>
    </source>
</evidence>
<dbReference type="InterPro" id="IPR007263">
    <property type="entry name" value="DCC1-like"/>
</dbReference>
<protein>
    <recommendedName>
        <fullName evidence="4">DUF393 domain-containing protein</fullName>
    </recommendedName>
</protein>
<sequence length="219" mass="23071">MRARGRGQVRDGRQRTVRACGMRDGRQRTVRDGYGTAAADGARGGGRARDGGGRVRAAAEGRPGTPCGRRRPRARVPPPGGGIMGGMRTRPVLVYDGDCGFCTTSVAFAGKRIRPDCDAGPWQFAELDALGVTRRRAEHELLWITPGGSVYGGARAVAKLLLSGGGAWPVLGAVLSVPPLRWLAHGLYRAVADHRHRMPGGTAACALPANRRPGAAGHR</sequence>